<evidence type="ECO:0000256" key="4">
    <source>
        <dbReference type="ARBA" id="ARBA00023157"/>
    </source>
</evidence>
<dbReference type="PANTHER" id="PTHR12274:SF7">
    <property type="entry name" value="GRANULINS"/>
    <property type="match status" value="1"/>
</dbReference>
<dbReference type="SUPFAM" id="SSF57277">
    <property type="entry name" value="Granulin repeat"/>
    <property type="match status" value="2"/>
</dbReference>
<dbReference type="InterPro" id="IPR039036">
    <property type="entry name" value="Granulin_fam"/>
</dbReference>
<proteinExistence type="inferred from homology"/>
<evidence type="ECO:0000313" key="7">
    <source>
        <dbReference type="EMBL" id="KAK1172894.1"/>
    </source>
</evidence>
<gene>
    <name evidence="7" type="primary">GRN</name>
    <name evidence="7" type="ORF">AOXY_G5589</name>
</gene>
<evidence type="ECO:0000259" key="6">
    <source>
        <dbReference type="PROSITE" id="PS00799"/>
    </source>
</evidence>
<dbReference type="SMART" id="SM00277">
    <property type="entry name" value="GRAN"/>
    <property type="match status" value="3"/>
</dbReference>
<feature type="domain" description="Granulins" evidence="6">
    <location>
        <begin position="57"/>
        <end position="70"/>
    </location>
</feature>
<evidence type="ECO:0000256" key="5">
    <source>
        <dbReference type="SAM" id="SignalP"/>
    </source>
</evidence>
<sequence length="292" mass="32086">MCLFCHQMLQVGLLLLMSGLVSGSITCPDGTMCSDHSTCCKTLNGYECCPVPEAVCCSDQYHCCPKSYTCNFQTKMCDKTGFKESIPMVKKIPAEDQSKPVEVNQFISVSSAGSSLVFCDNYFFCNDGTSCCRHHTGLWYCCPFPLAFCCSDGNHCCPYGFHCDVTSTQCLKSGLRIPWATKETALKHTATLIDSASPTRTVPSENLGSVTIKSSVIRCDRTRYCPDKTTCCKKSDGTWACCPYPLATCCQDGYHCCPFNYSCDRTSTKCNKKGLMIPSAEKESAMTDTDNE</sequence>
<comment type="subcellular location">
    <subcellularLocation>
        <location evidence="1">Secreted</location>
    </subcellularLocation>
</comment>
<name>A0AAD8GEN5_ACIOX</name>
<feature type="domain" description="Granulins" evidence="6">
    <location>
        <begin position="250"/>
        <end position="263"/>
    </location>
</feature>
<dbReference type="InterPro" id="IPR037277">
    <property type="entry name" value="Granulin_sf"/>
</dbReference>
<dbReference type="EMBL" id="JAGXEW010000004">
    <property type="protein sequence ID" value="KAK1172894.1"/>
    <property type="molecule type" value="Genomic_DNA"/>
</dbReference>
<protein>
    <submittedName>
        <fullName evidence="7">Progranulin-like</fullName>
    </submittedName>
</protein>
<comment type="caution">
    <text evidence="7">The sequence shown here is derived from an EMBL/GenBank/DDBJ whole genome shotgun (WGS) entry which is preliminary data.</text>
</comment>
<evidence type="ECO:0000256" key="3">
    <source>
        <dbReference type="ARBA" id="ARBA00022525"/>
    </source>
</evidence>
<evidence type="ECO:0000313" key="8">
    <source>
        <dbReference type="Proteomes" id="UP001230051"/>
    </source>
</evidence>
<dbReference type="AlphaFoldDB" id="A0AAD8GEN5"/>
<comment type="similarity">
    <text evidence="2">Belongs to the granulin family.</text>
</comment>
<reference evidence="7" key="1">
    <citation type="submission" date="2022-02" db="EMBL/GenBank/DDBJ databases">
        <title>Atlantic sturgeon de novo genome assembly.</title>
        <authorList>
            <person name="Stock M."/>
            <person name="Klopp C."/>
            <person name="Guiguen Y."/>
            <person name="Cabau C."/>
            <person name="Parinello H."/>
            <person name="Santidrian Yebra-Pimentel E."/>
            <person name="Kuhl H."/>
            <person name="Dirks R.P."/>
            <person name="Guessner J."/>
            <person name="Wuertz S."/>
            <person name="Du K."/>
            <person name="Schartl M."/>
        </authorList>
    </citation>
    <scope>NUCLEOTIDE SEQUENCE</scope>
    <source>
        <strain evidence="7">STURGEONOMICS-FGT-2020</strain>
        <tissue evidence="7">Whole blood</tissue>
    </source>
</reference>
<feature type="signal peptide" evidence="5">
    <location>
        <begin position="1"/>
        <end position="23"/>
    </location>
</feature>
<evidence type="ECO:0000256" key="2">
    <source>
        <dbReference type="ARBA" id="ARBA00010093"/>
    </source>
</evidence>
<accession>A0AAD8GEN5</accession>
<keyword evidence="3" id="KW-0964">Secreted</keyword>
<dbReference type="Pfam" id="PF00396">
    <property type="entry name" value="Granulin"/>
    <property type="match status" value="3"/>
</dbReference>
<dbReference type="Proteomes" id="UP001230051">
    <property type="component" value="Unassembled WGS sequence"/>
</dbReference>
<evidence type="ECO:0000256" key="1">
    <source>
        <dbReference type="ARBA" id="ARBA00004613"/>
    </source>
</evidence>
<feature type="domain" description="Granulins" evidence="6">
    <location>
        <begin position="150"/>
        <end position="163"/>
    </location>
</feature>
<feature type="chain" id="PRO_5041945319" evidence="5">
    <location>
        <begin position="24"/>
        <end position="292"/>
    </location>
</feature>
<dbReference type="Gene3D" id="2.10.25.160">
    <property type="entry name" value="Granulin"/>
    <property type="match status" value="3"/>
</dbReference>
<keyword evidence="4" id="KW-1015">Disulfide bond</keyword>
<dbReference type="InterPro" id="IPR000118">
    <property type="entry name" value="Granulin"/>
</dbReference>
<keyword evidence="8" id="KW-1185">Reference proteome</keyword>
<dbReference type="PROSITE" id="PS00799">
    <property type="entry name" value="GRANULINS"/>
    <property type="match status" value="3"/>
</dbReference>
<organism evidence="7 8">
    <name type="scientific">Acipenser oxyrinchus oxyrinchus</name>
    <dbReference type="NCBI Taxonomy" id="40147"/>
    <lineage>
        <taxon>Eukaryota</taxon>
        <taxon>Metazoa</taxon>
        <taxon>Chordata</taxon>
        <taxon>Craniata</taxon>
        <taxon>Vertebrata</taxon>
        <taxon>Euteleostomi</taxon>
        <taxon>Actinopterygii</taxon>
        <taxon>Chondrostei</taxon>
        <taxon>Acipenseriformes</taxon>
        <taxon>Acipenseridae</taxon>
        <taxon>Acipenser</taxon>
    </lineage>
</organism>
<dbReference type="GO" id="GO:0005576">
    <property type="term" value="C:extracellular region"/>
    <property type="evidence" value="ECO:0007669"/>
    <property type="project" value="UniProtKB-SubCell"/>
</dbReference>
<dbReference type="PANTHER" id="PTHR12274">
    <property type="entry name" value="GRANULIN"/>
    <property type="match status" value="1"/>
</dbReference>
<keyword evidence="5" id="KW-0732">Signal</keyword>